<dbReference type="InterPro" id="IPR050478">
    <property type="entry name" value="Ethylene_sulfur-biosynth"/>
</dbReference>
<dbReference type="Gene3D" id="3.40.640.10">
    <property type="entry name" value="Type I PLP-dependent aspartate aminotransferase-like (Major domain)"/>
    <property type="match status" value="1"/>
</dbReference>
<dbReference type="Pfam" id="PF00155">
    <property type="entry name" value="Aminotran_1_2"/>
    <property type="match status" value="1"/>
</dbReference>
<organism evidence="3 4">
    <name type="scientific">Botrytis hyacinthi</name>
    <dbReference type="NCBI Taxonomy" id="278943"/>
    <lineage>
        <taxon>Eukaryota</taxon>
        <taxon>Fungi</taxon>
        <taxon>Dikarya</taxon>
        <taxon>Ascomycota</taxon>
        <taxon>Pezizomycotina</taxon>
        <taxon>Leotiomycetes</taxon>
        <taxon>Helotiales</taxon>
        <taxon>Sclerotiniaceae</taxon>
        <taxon>Botrytis</taxon>
    </lineage>
</organism>
<evidence type="ECO:0000259" key="2">
    <source>
        <dbReference type="Pfam" id="PF00155"/>
    </source>
</evidence>
<dbReference type="GO" id="GO:0008483">
    <property type="term" value="F:transaminase activity"/>
    <property type="evidence" value="ECO:0007669"/>
    <property type="project" value="TreeGrafter"/>
</dbReference>
<proteinExistence type="predicted"/>
<reference evidence="3 4" key="1">
    <citation type="submission" date="2017-12" db="EMBL/GenBank/DDBJ databases">
        <title>Comparative genomics of Botrytis spp.</title>
        <authorList>
            <person name="Valero-Jimenez C.A."/>
            <person name="Tapia P."/>
            <person name="Veloso J."/>
            <person name="Silva-Moreno E."/>
            <person name="Staats M."/>
            <person name="Valdes J.H."/>
            <person name="Van Kan J.A.L."/>
        </authorList>
    </citation>
    <scope>NUCLEOTIDE SEQUENCE [LARGE SCALE GENOMIC DNA]</scope>
    <source>
        <strain evidence="3 4">Bh0001</strain>
    </source>
</reference>
<dbReference type="CDD" id="cd00609">
    <property type="entry name" value="AAT_like"/>
    <property type="match status" value="1"/>
</dbReference>
<keyword evidence="1" id="KW-0663">Pyridoxal phosphate</keyword>
<keyword evidence="4" id="KW-1185">Reference proteome</keyword>
<dbReference type="PANTHER" id="PTHR43795">
    <property type="entry name" value="BIFUNCTIONAL ASPARTATE AMINOTRANSFERASE AND GLUTAMATE/ASPARTATE-PREPHENATE AMINOTRANSFERASE-RELATED"/>
    <property type="match status" value="1"/>
</dbReference>
<protein>
    <recommendedName>
        <fullName evidence="2">Aminotransferase class I/classII large domain-containing protein</fullName>
    </recommendedName>
</protein>
<dbReference type="InterPro" id="IPR015424">
    <property type="entry name" value="PyrdxlP-dep_Trfase"/>
</dbReference>
<dbReference type="GO" id="GO:0030170">
    <property type="term" value="F:pyridoxal phosphate binding"/>
    <property type="evidence" value="ECO:0007669"/>
    <property type="project" value="InterPro"/>
</dbReference>
<dbReference type="AlphaFoldDB" id="A0A4Z1G8R8"/>
<dbReference type="GO" id="GO:0006520">
    <property type="term" value="P:amino acid metabolic process"/>
    <property type="evidence" value="ECO:0007669"/>
    <property type="project" value="TreeGrafter"/>
</dbReference>
<name>A0A4Z1G8R8_9HELO</name>
<comment type="caution">
    <text evidence="3">The sequence shown here is derived from an EMBL/GenBank/DDBJ whole genome shotgun (WGS) entry which is preliminary data.</text>
</comment>
<evidence type="ECO:0000313" key="3">
    <source>
        <dbReference type="EMBL" id="TGO31439.1"/>
    </source>
</evidence>
<evidence type="ECO:0000313" key="4">
    <source>
        <dbReference type="Proteomes" id="UP000297814"/>
    </source>
</evidence>
<gene>
    <name evidence="3" type="ORF">BHYA_0807g00010</name>
</gene>
<dbReference type="EMBL" id="PQXK01000802">
    <property type="protein sequence ID" value="TGO31439.1"/>
    <property type="molecule type" value="Genomic_DNA"/>
</dbReference>
<dbReference type="InterPro" id="IPR015422">
    <property type="entry name" value="PyrdxlP-dep_Trfase_small"/>
</dbReference>
<dbReference type="Proteomes" id="UP000297814">
    <property type="component" value="Unassembled WGS sequence"/>
</dbReference>
<dbReference type="Gene3D" id="3.90.1150.10">
    <property type="entry name" value="Aspartate Aminotransferase, domain 1"/>
    <property type="match status" value="1"/>
</dbReference>
<sequence length="432" mass="46710">MADITPPISSRMNNIIQTLLPAAAAAAADHAEPRPEFIDLSVSDSSLLRPDLIEICKDAIAHDLIAEKFNYPVGLGGDPSLMKWISKFLNKYFEPAILITSDHLVTASGAGFCLDAIASCICELGDSILVPAPCSNSVGAYLYCHAGVTMVPAFSSPLSTSLTSKTLLPALQTAYNSSPDPKRIKDLLIFNPHTPFGQCYSKSVLQDLLEWSAKKCLHYISDGVYGCLEFGCDEKAENLISALSLLDSSMGAEREAMFDRSKVHGLWSASKSFGLPGINLSSPMLRVGAIISTYNQTSSLSALLLTHLLNSNILSFLLNKNNALPSNNYTSLSSTLNDLGIEFLPANAGLFVFGKLAKDSETWNEEAVVKKLKECKVMVSPGNQFGGAENEKGWARITIAVPEEDSKEGINRTRTCFGEILSKQNKISWDTL</sequence>
<dbReference type="SUPFAM" id="SSF53383">
    <property type="entry name" value="PLP-dependent transferases"/>
    <property type="match status" value="1"/>
</dbReference>
<feature type="domain" description="Aminotransferase class I/classII large" evidence="2">
    <location>
        <begin position="37"/>
        <end position="411"/>
    </location>
</feature>
<evidence type="ECO:0000256" key="1">
    <source>
        <dbReference type="ARBA" id="ARBA00022898"/>
    </source>
</evidence>
<dbReference type="InterPro" id="IPR004839">
    <property type="entry name" value="Aminotransferase_I/II_large"/>
</dbReference>
<accession>A0A4Z1G8R8</accession>
<dbReference type="PANTHER" id="PTHR43795:SF39">
    <property type="entry name" value="AMINOTRANSFERASE CLASS I_CLASSII DOMAIN-CONTAINING PROTEIN"/>
    <property type="match status" value="1"/>
</dbReference>
<dbReference type="InterPro" id="IPR015421">
    <property type="entry name" value="PyrdxlP-dep_Trfase_major"/>
</dbReference>